<organism evidence="9 10">
    <name type="scientific">Nocardioides euryhalodurans</name>
    <dbReference type="NCBI Taxonomy" id="2518370"/>
    <lineage>
        <taxon>Bacteria</taxon>
        <taxon>Bacillati</taxon>
        <taxon>Actinomycetota</taxon>
        <taxon>Actinomycetes</taxon>
        <taxon>Propionibacteriales</taxon>
        <taxon>Nocardioidaceae</taxon>
        <taxon>Nocardioides</taxon>
    </lineage>
</organism>
<dbReference type="PROSITE" id="PS00745">
    <property type="entry name" value="RF_PROK_I"/>
    <property type="match status" value="1"/>
</dbReference>
<evidence type="ECO:0000256" key="4">
    <source>
        <dbReference type="ARBA" id="ARBA00022481"/>
    </source>
</evidence>
<name>A0A4P7GNX2_9ACTN</name>
<dbReference type="Gene3D" id="3.30.160.20">
    <property type="match status" value="1"/>
</dbReference>
<evidence type="ECO:0000256" key="2">
    <source>
        <dbReference type="ARBA" id="ARBA00010835"/>
    </source>
</evidence>
<dbReference type="Gene3D" id="1.20.58.410">
    <property type="entry name" value="Release factor"/>
    <property type="match status" value="1"/>
</dbReference>
<evidence type="ECO:0000256" key="6">
    <source>
        <dbReference type="ARBA" id="ARBA00022917"/>
    </source>
</evidence>
<proteinExistence type="inferred from homology"/>
<evidence type="ECO:0000256" key="5">
    <source>
        <dbReference type="ARBA" id="ARBA00022490"/>
    </source>
</evidence>
<dbReference type="SUPFAM" id="SSF75620">
    <property type="entry name" value="Release factor"/>
    <property type="match status" value="1"/>
</dbReference>
<dbReference type="GO" id="GO:0016149">
    <property type="term" value="F:translation release factor activity, codon specific"/>
    <property type="evidence" value="ECO:0007669"/>
    <property type="project" value="UniProtKB-UniRule"/>
</dbReference>
<comment type="function">
    <text evidence="1 7">Peptide chain release factor 2 directs the termination of translation in response to the peptide chain termination codons UGA and UAA.</text>
</comment>
<evidence type="ECO:0000259" key="8">
    <source>
        <dbReference type="PROSITE" id="PS00745"/>
    </source>
</evidence>
<sequence>MAGPDYDSEIKQLQATMKTIGQVLDLDAMRAEIADLGEQVAAPDLWDDQDNATRVTGRLSLLQGELDRFTALHGRIEDLELMVELGREENDEETLVDAERELGKIKKAVESLEIRTLLSGEYDAREALVTIRSGAGGVDAADFAEMLMRMYTRWAEQHKYSVEVFDTSYAEEAGLKSATFAIHAPYAYGTLSVEAGTHRLVRISPFDNQGRRQTSFAAVEVVPVLEQTDEIEVPDEDVRVDVYRSGGPGGQSVNTTDSAVRLTHIPTGVVVSCQNEKSQLQNKASAMVVLKAKLLALKKAEEEAQLKELKGDVQASWGDQMRNYVLNPYQIVKDLRTGYESGNPASVFDGEIDDFLEAGIRWRRGADKAAADA</sequence>
<keyword evidence="4 7" id="KW-0488">Methylation</keyword>
<evidence type="ECO:0000256" key="3">
    <source>
        <dbReference type="ARBA" id="ARBA00019192"/>
    </source>
</evidence>
<dbReference type="OrthoDB" id="9806673at2"/>
<comment type="subcellular location">
    <subcellularLocation>
        <location evidence="7">Cytoplasm</location>
    </subcellularLocation>
</comment>
<dbReference type="PANTHER" id="PTHR43116:SF3">
    <property type="entry name" value="CLASS I PEPTIDE CHAIN RELEASE FACTOR"/>
    <property type="match status" value="1"/>
</dbReference>
<dbReference type="PANTHER" id="PTHR43116">
    <property type="entry name" value="PEPTIDE CHAIN RELEASE FACTOR 2"/>
    <property type="match status" value="1"/>
</dbReference>
<dbReference type="EMBL" id="CP038267">
    <property type="protein sequence ID" value="QBR93783.1"/>
    <property type="molecule type" value="Genomic_DNA"/>
</dbReference>
<dbReference type="Pfam" id="PF00472">
    <property type="entry name" value="RF-1"/>
    <property type="match status" value="1"/>
</dbReference>
<dbReference type="Proteomes" id="UP000294894">
    <property type="component" value="Chromosome"/>
</dbReference>
<dbReference type="KEGG" id="noy:EXE57_16980"/>
<dbReference type="RefSeq" id="WP_135079547.1">
    <property type="nucleotide sequence ID" value="NZ_CP038267.1"/>
</dbReference>
<dbReference type="Gene3D" id="3.30.70.1660">
    <property type="match status" value="1"/>
</dbReference>
<feature type="domain" description="Prokaryotic-type class I peptide chain release factors" evidence="8">
    <location>
        <begin position="244"/>
        <end position="260"/>
    </location>
</feature>
<gene>
    <name evidence="7 9" type="primary">prfB</name>
    <name evidence="9" type="ORF">EXE57_16980</name>
</gene>
<dbReference type="InterPro" id="IPR005139">
    <property type="entry name" value="PCRF"/>
</dbReference>
<evidence type="ECO:0000313" key="9">
    <source>
        <dbReference type="EMBL" id="QBR93783.1"/>
    </source>
</evidence>
<evidence type="ECO:0000313" key="10">
    <source>
        <dbReference type="Proteomes" id="UP000294894"/>
    </source>
</evidence>
<evidence type="ECO:0000256" key="1">
    <source>
        <dbReference type="ARBA" id="ARBA00002613"/>
    </source>
</evidence>
<dbReference type="AlphaFoldDB" id="A0A4P7GNX2"/>
<comment type="similarity">
    <text evidence="2 7">Belongs to the prokaryotic/mitochondrial release factor family.</text>
</comment>
<dbReference type="InterPro" id="IPR004374">
    <property type="entry name" value="PrfB"/>
</dbReference>
<comment type="PTM">
    <text evidence="7">Methylated by PrmC. Methylation increases the termination efficiency of RF2.</text>
</comment>
<dbReference type="InterPro" id="IPR000352">
    <property type="entry name" value="Pep_chain_release_fac_I"/>
</dbReference>
<feature type="modified residue" description="N5-methylglutamine" evidence="7">
    <location>
        <position position="251"/>
    </location>
</feature>
<keyword evidence="6 7" id="KW-0648">Protein biosynthesis</keyword>
<dbReference type="NCBIfam" id="TIGR00020">
    <property type="entry name" value="prfB"/>
    <property type="match status" value="1"/>
</dbReference>
<accession>A0A4P7GNX2</accession>
<dbReference type="Pfam" id="PF03462">
    <property type="entry name" value="PCRF"/>
    <property type="match status" value="1"/>
</dbReference>
<dbReference type="InterPro" id="IPR045853">
    <property type="entry name" value="Pep_chain_release_fac_I_sf"/>
</dbReference>
<keyword evidence="10" id="KW-1185">Reference proteome</keyword>
<dbReference type="SMART" id="SM00937">
    <property type="entry name" value="PCRF"/>
    <property type="match status" value="1"/>
</dbReference>
<reference evidence="9 10" key="1">
    <citation type="submission" date="2019-03" db="EMBL/GenBank/DDBJ databases">
        <title>Three New Species of Nocardioides, Nocardioides euryhalodurans sp. nov., Nocardioides seonyuensis sp. nov. and Nocardioides eburneoflavus sp. nov., Iolated from Soil.</title>
        <authorList>
            <person name="Roh S.G."/>
            <person name="Lee C."/>
            <person name="Kim M.-K."/>
            <person name="Kim S.B."/>
        </authorList>
    </citation>
    <scope>NUCLEOTIDE SEQUENCE [LARGE SCALE GENOMIC DNA]</scope>
    <source>
        <strain evidence="9 10">MMS17-SY117</strain>
    </source>
</reference>
<evidence type="ECO:0000256" key="7">
    <source>
        <dbReference type="HAMAP-Rule" id="MF_00094"/>
    </source>
</evidence>
<dbReference type="HAMAP" id="MF_00094">
    <property type="entry name" value="Rel_fac_2"/>
    <property type="match status" value="1"/>
</dbReference>
<keyword evidence="5 7" id="KW-0963">Cytoplasm</keyword>
<dbReference type="FunFam" id="3.30.160.20:FF:000010">
    <property type="entry name" value="Peptide chain release factor 2"/>
    <property type="match status" value="1"/>
</dbReference>
<dbReference type="GO" id="GO:0005737">
    <property type="term" value="C:cytoplasm"/>
    <property type="evidence" value="ECO:0007669"/>
    <property type="project" value="UniProtKB-SubCell"/>
</dbReference>
<protein>
    <recommendedName>
        <fullName evidence="3 7">Peptide chain release factor 2</fullName>
        <shortName evidence="7">RF-2</shortName>
    </recommendedName>
</protein>